<feature type="site" description="Transition state stabilizer" evidence="23">
    <location>
        <position position="432"/>
    </location>
</feature>
<dbReference type="CDD" id="cd09601">
    <property type="entry name" value="M1_APN-Q_like"/>
    <property type="match status" value="1"/>
</dbReference>
<dbReference type="Pfam" id="PF01433">
    <property type="entry name" value="Peptidase_M1"/>
    <property type="match status" value="1"/>
</dbReference>
<keyword evidence="15" id="KW-1133">Transmembrane helix</keyword>
<dbReference type="InterPro" id="IPR045357">
    <property type="entry name" value="Aminopeptidase_N-like_N"/>
</dbReference>
<dbReference type="PANTHER" id="PTHR11533">
    <property type="entry name" value="PROTEASE M1 ZINC METALLOPROTEASE"/>
    <property type="match status" value="1"/>
</dbReference>
<keyword evidence="20" id="KW-0449">Lipoprotein</keyword>
<dbReference type="GO" id="GO:0005737">
    <property type="term" value="C:cytoplasm"/>
    <property type="evidence" value="ECO:0007669"/>
    <property type="project" value="TreeGrafter"/>
</dbReference>
<keyword evidence="11 25" id="KW-0732">Signal</keyword>
<evidence type="ECO:0000256" key="23">
    <source>
        <dbReference type="PIRSR" id="PIRSR634016-4"/>
    </source>
</evidence>
<keyword evidence="10 22" id="KW-0479">Metal-binding</keyword>
<dbReference type="InterPro" id="IPR050344">
    <property type="entry name" value="Peptidase_M1_aminopeptidases"/>
</dbReference>
<comment type="subcellular location">
    <subcellularLocation>
        <location evidence="3">Cell membrane</location>
        <topology evidence="3">Lipid-anchor</topology>
        <topology evidence="3">GPI-anchor</topology>
    </subcellularLocation>
    <subcellularLocation>
        <location evidence="2">Membrane</location>
        <topology evidence="2">Single-pass type II membrane protein</topology>
    </subcellularLocation>
</comment>
<evidence type="ECO:0000313" key="30">
    <source>
        <dbReference type="Proteomes" id="UP001367676"/>
    </source>
</evidence>
<protein>
    <recommendedName>
        <fullName evidence="24">Aminopeptidase</fullName>
        <ecNumber evidence="24">3.4.11.-</ecNumber>
    </recommendedName>
</protein>
<feature type="domain" description="Aminopeptidase N-like N-terminal" evidence="28">
    <location>
        <begin position="42"/>
        <end position="238"/>
    </location>
</feature>
<keyword evidence="9" id="KW-0812">Transmembrane</keyword>
<dbReference type="FunFam" id="2.60.40.1730:FF:000012">
    <property type="entry name" value="Aminopeptidase N"/>
    <property type="match status" value="1"/>
</dbReference>
<evidence type="ECO:0000256" key="22">
    <source>
        <dbReference type="PIRSR" id="PIRSR634016-3"/>
    </source>
</evidence>
<dbReference type="AlphaFoldDB" id="A0AAN9Y2W2"/>
<feature type="binding site" evidence="22">
    <location>
        <position position="369"/>
    </location>
    <ligand>
        <name>Zn(2+)</name>
        <dbReference type="ChEBI" id="CHEBI:29105"/>
        <note>catalytic</note>
    </ligand>
</feature>
<dbReference type="GO" id="GO:0098552">
    <property type="term" value="C:side of membrane"/>
    <property type="evidence" value="ECO:0007669"/>
    <property type="project" value="UniProtKB-KW"/>
</dbReference>
<evidence type="ECO:0000256" key="18">
    <source>
        <dbReference type="ARBA" id="ARBA00023157"/>
    </source>
</evidence>
<dbReference type="PANTHER" id="PTHR11533:SF253">
    <property type="entry name" value="AMINOPEPTIDASE-RELATED"/>
    <property type="match status" value="1"/>
</dbReference>
<evidence type="ECO:0000256" key="20">
    <source>
        <dbReference type="ARBA" id="ARBA00023288"/>
    </source>
</evidence>
<evidence type="ECO:0000256" key="12">
    <source>
        <dbReference type="ARBA" id="ARBA00022801"/>
    </source>
</evidence>
<dbReference type="Gene3D" id="2.60.40.1910">
    <property type="match status" value="1"/>
</dbReference>
<keyword evidence="13 22" id="KW-0862">Zinc</keyword>
<evidence type="ECO:0000256" key="9">
    <source>
        <dbReference type="ARBA" id="ARBA00022692"/>
    </source>
</evidence>
<dbReference type="GO" id="GO:0006508">
    <property type="term" value="P:proteolysis"/>
    <property type="evidence" value="ECO:0007669"/>
    <property type="project" value="UniProtKB-KW"/>
</dbReference>
<keyword evidence="7" id="KW-0336">GPI-anchor</keyword>
<dbReference type="InterPro" id="IPR014782">
    <property type="entry name" value="Peptidase_M1_dom"/>
</dbReference>
<dbReference type="SUPFAM" id="SSF55486">
    <property type="entry name" value="Metalloproteases ('zincins'), catalytic domain"/>
    <property type="match status" value="1"/>
</dbReference>
<evidence type="ECO:0000256" key="10">
    <source>
        <dbReference type="ARBA" id="ARBA00022723"/>
    </source>
</evidence>
<dbReference type="GO" id="GO:0005615">
    <property type="term" value="C:extracellular space"/>
    <property type="evidence" value="ECO:0007669"/>
    <property type="project" value="TreeGrafter"/>
</dbReference>
<comment type="caution">
    <text evidence="29">The sequence shown here is derived from an EMBL/GenBank/DDBJ whole genome shotgun (WGS) entry which is preliminary data.</text>
</comment>
<evidence type="ECO:0000259" key="28">
    <source>
        <dbReference type="Pfam" id="PF17900"/>
    </source>
</evidence>
<dbReference type="PRINTS" id="PR00756">
    <property type="entry name" value="ALADIPTASE"/>
</dbReference>
<comment type="similarity">
    <text evidence="4 24">Belongs to the peptidase M1 family.</text>
</comment>
<dbReference type="GO" id="GO:0042277">
    <property type="term" value="F:peptide binding"/>
    <property type="evidence" value="ECO:0007669"/>
    <property type="project" value="TreeGrafter"/>
</dbReference>
<dbReference type="InterPro" id="IPR027268">
    <property type="entry name" value="Peptidase_M4/M1_CTD_sf"/>
</dbReference>
<keyword evidence="12 24" id="KW-0378">Hydrolase</keyword>
<evidence type="ECO:0000256" key="15">
    <source>
        <dbReference type="ARBA" id="ARBA00022989"/>
    </source>
</evidence>
<evidence type="ECO:0000259" key="27">
    <source>
        <dbReference type="Pfam" id="PF11838"/>
    </source>
</evidence>
<evidence type="ECO:0000256" key="8">
    <source>
        <dbReference type="ARBA" id="ARBA00022670"/>
    </source>
</evidence>
<gene>
    <name evidence="29" type="ORF">V9T40_005230</name>
</gene>
<reference evidence="29 30" key="1">
    <citation type="submission" date="2024-03" db="EMBL/GenBank/DDBJ databases">
        <title>Adaptation during the transition from Ophiocordyceps entomopathogen to insect associate is accompanied by gene loss and intensified selection.</title>
        <authorList>
            <person name="Ward C.M."/>
            <person name="Onetto C.A."/>
            <person name="Borneman A.R."/>
        </authorList>
    </citation>
    <scope>NUCLEOTIDE SEQUENCE [LARGE SCALE GENOMIC DNA]</scope>
    <source>
        <strain evidence="29">AWRI1</strain>
        <tissue evidence="29">Single Adult Female</tissue>
    </source>
</reference>
<dbReference type="SUPFAM" id="SSF63737">
    <property type="entry name" value="Leukotriene A4 hydrolase N-terminal domain"/>
    <property type="match status" value="1"/>
</dbReference>
<feature type="active site" description="Proton acceptor" evidence="21">
    <location>
        <position position="347"/>
    </location>
</feature>
<dbReference type="Proteomes" id="UP001367676">
    <property type="component" value="Unassembled WGS sequence"/>
</dbReference>
<keyword evidence="19" id="KW-0325">Glycoprotein</keyword>
<evidence type="ECO:0000256" key="13">
    <source>
        <dbReference type="ARBA" id="ARBA00022833"/>
    </source>
</evidence>
<dbReference type="GO" id="GO:0008270">
    <property type="term" value="F:zinc ion binding"/>
    <property type="evidence" value="ECO:0007669"/>
    <property type="project" value="UniProtKB-UniRule"/>
</dbReference>
<dbReference type="InterPro" id="IPR024571">
    <property type="entry name" value="ERAP1-like_C_dom"/>
</dbReference>
<keyword evidence="18" id="KW-1015">Disulfide bond</keyword>
<dbReference type="FunFam" id="1.10.390.10:FF:000001">
    <property type="entry name" value="Aminopeptidase"/>
    <property type="match status" value="1"/>
</dbReference>
<evidence type="ECO:0000256" key="14">
    <source>
        <dbReference type="ARBA" id="ARBA00022968"/>
    </source>
</evidence>
<evidence type="ECO:0000256" key="21">
    <source>
        <dbReference type="PIRSR" id="PIRSR634016-1"/>
    </source>
</evidence>
<organism evidence="29 30">
    <name type="scientific">Parthenolecanium corni</name>
    <dbReference type="NCBI Taxonomy" id="536013"/>
    <lineage>
        <taxon>Eukaryota</taxon>
        <taxon>Metazoa</taxon>
        <taxon>Ecdysozoa</taxon>
        <taxon>Arthropoda</taxon>
        <taxon>Hexapoda</taxon>
        <taxon>Insecta</taxon>
        <taxon>Pterygota</taxon>
        <taxon>Neoptera</taxon>
        <taxon>Paraneoptera</taxon>
        <taxon>Hemiptera</taxon>
        <taxon>Sternorrhyncha</taxon>
        <taxon>Coccoidea</taxon>
        <taxon>Coccidae</taxon>
        <taxon>Parthenolecanium</taxon>
    </lineage>
</organism>
<dbReference type="Gene3D" id="1.25.50.20">
    <property type="match status" value="1"/>
</dbReference>
<dbReference type="Pfam" id="PF11838">
    <property type="entry name" value="ERAP1_C"/>
    <property type="match status" value="1"/>
</dbReference>
<evidence type="ECO:0000259" key="26">
    <source>
        <dbReference type="Pfam" id="PF01433"/>
    </source>
</evidence>
<evidence type="ECO:0000256" key="24">
    <source>
        <dbReference type="RuleBase" id="RU364040"/>
    </source>
</evidence>
<evidence type="ECO:0000256" key="1">
    <source>
        <dbReference type="ARBA" id="ARBA00000098"/>
    </source>
</evidence>
<dbReference type="InterPro" id="IPR001930">
    <property type="entry name" value="Peptidase_M1"/>
</dbReference>
<dbReference type="GO" id="GO:0070006">
    <property type="term" value="F:metalloaminopeptidase activity"/>
    <property type="evidence" value="ECO:0007669"/>
    <property type="project" value="TreeGrafter"/>
</dbReference>
<dbReference type="InterPro" id="IPR042097">
    <property type="entry name" value="Aminopeptidase_N-like_N_sf"/>
</dbReference>
<keyword evidence="14" id="KW-0735">Signal-anchor</keyword>
<dbReference type="EC" id="3.4.11.-" evidence="24"/>
<keyword evidence="16 24" id="KW-0482">Metalloprotease</keyword>
<evidence type="ECO:0000256" key="6">
    <source>
        <dbReference type="ARBA" id="ARBA00022475"/>
    </source>
</evidence>
<keyword evidence="30" id="KW-1185">Reference proteome</keyword>
<dbReference type="GO" id="GO:0005886">
    <property type="term" value="C:plasma membrane"/>
    <property type="evidence" value="ECO:0007669"/>
    <property type="project" value="UniProtKB-SubCell"/>
</dbReference>
<comment type="cofactor">
    <cofactor evidence="22 24">
        <name>Zn(2+)</name>
        <dbReference type="ChEBI" id="CHEBI:29105"/>
    </cofactor>
    <text evidence="22 24">Binds 1 zinc ion per subunit.</text>
</comment>
<feature type="signal peptide" evidence="25">
    <location>
        <begin position="1"/>
        <end position="25"/>
    </location>
</feature>
<feature type="binding site" evidence="22">
    <location>
        <position position="346"/>
    </location>
    <ligand>
        <name>Zn(2+)</name>
        <dbReference type="ChEBI" id="CHEBI:29105"/>
        <note>catalytic</note>
    </ligand>
</feature>
<dbReference type="FunFam" id="2.60.40.1910:FF:000008">
    <property type="entry name" value="Aminopeptidase"/>
    <property type="match status" value="1"/>
</dbReference>
<evidence type="ECO:0000256" key="17">
    <source>
        <dbReference type="ARBA" id="ARBA00023136"/>
    </source>
</evidence>
<evidence type="ECO:0000256" key="7">
    <source>
        <dbReference type="ARBA" id="ARBA00022622"/>
    </source>
</evidence>
<proteinExistence type="inferred from homology"/>
<dbReference type="FunFam" id="1.25.50.20:FF:000001">
    <property type="entry name" value="Aminopeptidase"/>
    <property type="match status" value="1"/>
</dbReference>
<sequence>MILSMLLVPRLAILLLISFYDGTSAARRRQATQGYRLPDSIVPRKYTVEILTNLEENNFNFQGNVLIKMQCVKPTNKIILHSKNLEIMEDNVNLKQVSAVNETSDVPITAHSYSKENDFYIVMLGQKLVPGSTYLYYIPFKGELSEGLAGYYRSSYYDKTANKTKWLAVTQFESTDARRAFPCFDEPAMKATFAISLGHAKKLKAISNMPLRESKPLPKKPNWVLDRFEETVPMSTYLVAFMVSEFEFSEAPKQNTNVTFRIWARKEAIDQVELAKETGPKVLAYFSKYFDIDYPLPKQDMAAIPDFNAGAMENWGLITYRETALLYDPKSSSIFNKHRIASVISHELAHQWFGNLVTMKWWTDLWLNEGFATYVGALGVHHVFPEWKSLDATSIGDLLTVFSLDALTASHPVSVPIGHPSEIEQIFDTISYKKGSYLIRMMNMFLGEDVFQKSVSNYLKKHRYSNAAQDDLWNALTQEAQAVGVLPPNITVKMIMDTWTVQTGYPLVTVTRDYQKKTVTVRQERYLSSAIGGNKNTGSEDACWWVPLSYTTSKDLKFNDTRPKYWLTCDGPITFDTDLTENDWMLFNVKAAGLFRVDYDDENWRLLEASLADENSFSKIDPLNRVQIITDVLGLAWIGKLKYPTVFEILQYLKHEPEYLPWKTAMSSLGEIKEMLRRSPIYGYFKRFIKDLTEPNYKKFRSITNLPDDFEGIKMHTLIVTWSCVSGVAACEEETLNLFKSWYNDPNPDESNPIPKDLRSVVYCQALKVGGEKYWEFLWERYQRSNVATEQQLILSSLGCVQELWLLQRYLTWSIDPSKIRKQDSATVFSSVASNEVGYTVAKEFFKSQFTNIRSYHDTKSSRLGRYIKSLAYQITSDAELAEFQSFLNSVRSQLKESEISMRQGIETALNNIAWHSLHYDTLSSYFGNN</sequence>
<keyword evidence="8 24" id="KW-0645">Protease</keyword>
<feature type="domain" description="Peptidase M1 membrane alanine aminopeptidase" evidence="26">
    <location>
        <begin position="277"/>
        <end position="499"/>
    </location>
</feature>
<evidence type="ECO:0000256" key="19">
    <source>
        <dbReference type="ARBA" id="ARBA00023180"/>
    </source>
</evidence>
<evidence type="ECO:0000313" key="29">
    <source>
        <dbReference type="EMBL" id="KAK7584267.1"/>
    </source>
</evidence>
<evidence type="ECO:0000256" key="5">
    <source>
        <dbReference type="ARBA" id="ARBA00022438"/>
    </source>
</evidence>
<feature type="domain" description="ERAP1-like C-terminal" evidence="27">
    <location>
        <begin position="584"/>
        <end position="909"/>
    </location>
</feature>
<name>A0AAN9Y2W2_9HEMI</name>
<dbReference type="Gene3D" id="2.60.40.1730">
    <property type="entry name" value="tricorn interacting facor f3 domain"/>
    <property type="match status" value="1"/>
</dbReference>
<dbReference type="Gene3D" id="1.10.390.10">
    <property type="entry name" value="Neutral Protease Domain 2"/>
    <property type="match status" value="1"/>
</dbReference>
<keyword evidence="6" id="KW-1003">Cell membrane</keyword>
<dbReference type="Pfam" id="PF17900">
    <property type="entry name" value="Peptidase_M1_N"/>
    <property type="match status" value="1"/>
</dbReference>
<evidence type="ECO:0000256" key="3">
    <source>
        <dbReference type="ARBA" id="ARBA00004609"/>
    </source>
</evidence>
<dbReference type="GO" id="GO:0016285">
    <property type="term" value="F:alanyl aminopeptidase activity"/>
    <property type="evidence" value="ECO:0007669"/>
    <property type="project" value="UniProtKB-EC"/>
</dbReference>
<feature type="chain" id="PRO_5042918533" description="Aminopeptidase" evidence="25">
    <location>
        <begin position="26"/>
        <end position="930"/>
    </location>
</feature>
<evidence type="ECO:0000256" key="16">
    <source>
        <dbReference type="ARBA" id="ARBA00023049"/>
    </source>
</evidence>
<dbReference type="InterPro" id="IPR034016">
    <property type="entry name" value="M1_APN-typ"/>
</dbReference>
<feature type="binding site" evidence="22">
    <location>
        <position position="350"/>
    </location>
    <ligand>
        <name>Zn(2+)</name>
        <dbReference type="ChEBI" id="CHEBI:29105"/>
        <note>catalytic</note>
    </ligand>
</feature>
<evidence type="ECO:0000256" key="25">
    <source>
        <dbReference type="SAM" id="SignalP"/>
    </source>
</evidence>
<keyword evidence="5 24" id="KW-0031">Aminopeptidase</keyword>
<evidence type="ECO:0000256" key="4">
    <source>
        <dbReference type="ARBA" id="ARBA00010136"/>
    </source>
</evidence>
<dbReference type="GO" id="GO:0043171">
    <property type="term" value="P:peptide catabolic process"/>
    <property type="evidence" value="ECO:0007669"/>
    <property type="project" value="TreeGrafter"/>
</dbReference>
<dbReference type="EMBL" id="JBBCAQ010000032">
    <property type="protein sequence ID" value="KAK7584267.1"/>
    <property type="molecule type" value="Genomic_DNA"/>
</dbReference>
<accession>A0AAN9Y2W2</accession>
<keyword evidence="17" id="KW-0472">Membrane</keyword>
<comment type="catalytic activity">
    <reaction evidence="1">
        <text>Release of an N-terminal amino acid, Xaa-|-Yaa- from a peptide, amide or arylamide. Xaa is preferably Ala, but may be most amino acids including Pro (slow action). When a terminal hydrophobic residue is followed by a prolyl residue, the two may be released as an intact Xaa-Pro dipeptide.</text>
        <dbReference type="EC" id="3.4.11.2"/>
    </reaction>
</comment>
<evidence type="ECO:0000256" key="2">
    <source>
        <dbReference type="ARBA" id="ARBA00004606"/>
    </source>
</evidence>
<evidence type="ECO:0000256" key="11">
    <source>
        <dbReference type="ARBA" id="ARBA00022729"/>
    </source>
</evidence>